<protein>
    <submittedName>
        <fullName evidence="2">Uncharacterized protein</fullName>
    </submittedName>
</protein>
<gene>
    <name evidence="2" type="ORF">J3U88_15725</name>
</gene>
<dbReference type="RefSeq" id="WP_207859877.1">
    <property type="nucleotide sequence ID" value="NZ_JAFREP010000014.1"/>
</dbReference>
<evidence type="ECO:0000313" key="2">
    <source>
        <dbReference type="EMBL" id="MBO1319926.1"/>
    </source>
</evidence>
<keyword evidence="3" id="KW-1185">Reference proteome</keyword>
<evidence type="ECO:0000256" key="1">
    <source>
        <dbReference type="SAM" id="Coils"/>
    </source>
</evidence>
<dbReference type="Proteomes" id="UP000664417">
    <property type="component" value="Unassembled WGS sequence"/>
</dbReference>
<dbReference type="AlphaFoldDB" id="A0A8J7U633"/>
<name>A0A8J7U633_9BACT</name>
<keyword evidence="1" id="KW-0175">Coiled coil</keyword>
<dbReference type="EMBL" id="JAFREP010000014">
    <property type="protein sequence ID" value="MBO1319926.1"/>
    <property type="molecule type" value="Genomic_DNA"/>
</dbReference>
<organism evidence="2 3">
    <name type="scientific">Acanthopleuribacter pedis</name>
    <dbReference type="NCBI Taxonomy" id="442870"/>
    <lineage>
        <taxon>Bacteria</taxon>
        <taxon>Pseudomonadati</taxon>
        <taxon>Acidobacteriota</taxon>
        <taxon>Holophagae</taxon>
        <taxon>Acanthopleuribacterales</taxon>
        <taxon>Acanthopleuribacteraceae</taxon>
        <taxon>Acanthopleuribacter</taxon>
    </lineage>
</organism>
<evidence type="ECO:0000313" key="3">
    <source>
        <dbReference type="Proteomes" id="UP000664417"/>
    </source>
</evidence>
<accession>A0A8J7U633</accession>
<proteinExistence type="predicted"/>
<comment type="caution">
    <text evidence="2">The sequence shown here is derived from an EMBL/GenBank/DDBJ whole genome shotgun (WGS) entry which is preliminary data.</text>
</comment>
<reference evidence="2" key="1">
    <citation type="submission" date="2021-03" db="EMBL/GenBank/DDBJ databases">
        <authorList>
            <person name="Wang G."/>
        </authorList>
    </citation>
    <scope>NUCLEOTIDE SEQUENCE</scope>
    <source>
        <strain evidence="2">KCTC 12899</strain>
    </source>
</reference>
<feature type="coiled-coil region" evidence="1">
    <location>
        <begin position="606"/>
        <end position="679"/>
    </location>
</feature>
<sequence>MAETRFWQLPETEVPEALARLAWLASVAELEDPPWLEVVPSAFGLQLILLLPVVPVYEEVAARCAQELGRVLRQGPAGGQAMPLAPACSMLVHHLAGDRSLDETIPAHHLVISDSGDREALGQWFTLLRDHATAVRVATAENSEGERLTLFHVLDDTRRRSLFQALLASGRLDETVVLQGFVLGNLQLFVGRNQRLLDTAVMQQLVYLCAQKPAWFGFRREIRREGLFAAFDDGLTGGGDGQIDPVWRFWPLSDLDFTGHEQLETKQSASQMGYQQVSLNNSRAAMLELADTLQAQAEEAGRRLSLRTMPVVEESGFERRALRERIAELEYRLAFLDRAETPQPWLWRFDQSRLPLLAEILRGLPSQLLVDGPLRYGFFADEFQPGGYHYLLVPGDQMLLEDDVLYRVLHEEGEGCAFQLDPYWARYYGETTGECAVYVPRGQALFPPLHQWEPNNNAAFFRHMVTRWFADEGPRVSIPTMPLYLFEADPFHPERLRLQVLDNEAFVPLRTRLGWLNTNLSIARHVDQQDWPAALGDQARRTDLNRAMEQRLAEAEQAFDEEARRLGRTVSAQVQDLFALLTRESQSVMEEAWRTADELSRLKQGLTRLTHVKKDMDEMLEEAEDHLRETEQQSSALSRELQVLETKLKQAMRARRRMSDEVMDEVRALQELHDDLKMRFAKMLKPGQDP</sequence>